<feature type="transmembrane region" description="Helical" evidence="6">
    <location>
        <begin position="39"/>
        <end position="57"/>
    </location>
</feature>
<dbReference type="EMBL" id="JARPUR010000002">
    <property type="protein sequence ID" value="KAK4881939.1"/>
    <property type="molecule type" value="Genomic_DNA"/>
</dbReference>
<feature type="transmembrane region" description="Helical" evidence="6">
    <location>
        <begin position="93"/>
        <end position="115"/>
    </location>
</feature>
<evidence type="ECO:0000313" key="9">
    <source>
        <dbReference type="Proteomes" id="UP001353858"/>
    </source>
</evidence>
<dbReference type="Gene3D" id="1.20.1250.20">
    <property type="entry name" value="MFS general substrate transporter like domains"/>
    <property type="match status" value="1"/>
</dbReference>
<comment type="subcellular location">
    <subcellularLocation>
        <location evidence="1">Membrane</location>
        <topology evidence="1">Multi-pass membrane protein</topology>
    </subcellularLocation>
</comment>
<evidence type="ECO:0000256" key="5">
    <source>
        <dbReference type="ARBA" id="ARBA00023136"/>
    </source>
</evidence>
<dbReference type="InterPro" id="IPR036259">
    <property type="entry name" value="MFS_trans_sf"/>
</dbReference>
<evidence type="ECO:0000256" key="2">
    <source>
        <dbReference type="ARBA" id="ARBA00022448"/>
    </source>
</evidence>
<evidence type="ECO:0000256" key="6">
    <source>
        <dbReference type="SAM" id="Phobius"/>
    </source>
</evidence>
<keyword evidence="2" id="KW-0813">Transport</keyword>
<feature type="transmembrane region" description="Helical" evidence="6">
    <location>
        <begin position="127"/>
        <end position="150"/>
    </location>
</feature>
<evidence type="ECO:0000256" key="3">
    <source>
        <dbReference type="ARBA" id="ARBA00022692"/>
    </source>
</evidence>
<organism evidence="8 9">
    <name type="scientific">Aquatica leii</name>
    <dbReference type="NCBI Taxonomy" id="1421715"/>
    <lineage>
        <taxon>Eukaryota</taxon>
        <taxon>Metazoa</taxon>
        <taxon>Ecdysozoa</taxon>
        <taxon>Arthropoda</taxon>
        <taxon>Hexapoda</taxon>
        <taxon>Insecta</taxon>
        <taxon>Pterygota</taxon>
        <taxon>Neoptera</taxon>
        <taxon>Endopterygota</taxon>
        <taxon>Coleoptera</taxon>
        <taxon>Polyphaga</taxon>
        <taxon>Elateriformia</taxon>
        <taxon>Elateroidea</taxon>
        <taxon>Lampyridae</taxon>
        <taxon>Luciolinae</taxon>
        <taxon>Aquatica</taxon>
    </lineage>
</organism>
<evidence type="ECO:0000313" key="8">
    <source>
        <dbReference type="EMBL" id="KAK4881939.1"/>
    </source>
</evidence>
<feature type="transmembrane region" description="Helical" evidence="6">
    <location>
        <begin position="156"/>
        <end position="177"/>
    </location>
</feature>
<gene>
    <name evidence="8" type="ORF">RN001_005258</name>
</gene>
<dbReference type="InterPro" id="IPR011701">
    <property type="entry name" value="MFS"/>
</dbReference>
<evidence type="ECO:0000256" key="1">
    <source>
        <dbReference type="ARBA" id="ARBA00004141"/>
    </source>
</evidence>
<dbReference type="InterPro" id="IPR020846">
    <property type="entry name" value="MFS_dom"/>
</dbReference>
<name>A0AAN7SIQ9_9COLE</name>
<keyword evidence="9" id="KW-1185">Reference proteome</keyword>
<dbReference type="PROSITE" id="PS50850">
    <property type="entry name" value="MFS"/>
    <property type="match status" value="1"/>
</dbReference>
<feature type="transmembrane region" description="Helical" evidence="6">
    <location>
        <begin position="69"/>
        <end position="87"/>
    </location>
</feature>
<dbReference type="PANTHER" id="PTHR23504:SF14">
    <property type="entry name" value="MAJOR FACILITATOR SUPERFAMILY DOMAIN-CONTAINING PROTEIN 9"/>
    <property type="match status" value="1"/>
</dbReference>
<dbReference type="GO" id="GO:0016020">
    <property type="term" value="C:membrane"/>
    <property type="evidence" value="ECO:0007669"/>
    <property type="project" value="UniProtKB-SubCell"/>
</dbReference>
<dbReference type="Pfam" id="PF07690">
    <property type="entry name" value="MFS_1"/>
    <property type="match status" value="1"/>
</dbReference>
<comment type="caution">
    <text evidence="8">The sequence shown here is derived from an EMBL/GenBank/DDBJ whole genome shotgun (WGS) entry which is preliminary data.</text>
</comment>
<dbReference type="GO" id="GO:0022857">
    <property type="term" value="F:transmembrane transporter activity"/>
    <property type="evidence" value="ECO:0007669"/>
    <property type="project" value="InterPro"/>
</dbReference>
<dbReference type="PRINTS" id="PR01035">
    <property type="entry name" value="TCRTETA"/>
</dbReference>
<feature type="transmembrane region" description="Helical" evidence="6">
    <location>
        <begin position="216"/>
        <end position="235"/>
    </location>
</feature>
<keyword evidence="5 6" id="KW-0472">Membrane</keyword>
<sequence>MQTDLIKISVISLLNFIVFGLLAPVTAPRLLELGASHTVVGTIAAVNVGLLVLTGPVVGSWSDLRGRKFVVFITSAISAICYILMGLTTSLTAVFILKIVFGFVEHTPILNKAIIGDVLPKEKHRSAYISIGVTTSLGIIIGPIIGGHLVEVENGFFYVCTLAAVICIMIIGITQTFPEKKKKETKASEPTNLKKEFLKIFVELLNVDWKTFGDALYLRFILSLSVITYFTNQTMYLSEKYDLPKKSIGYIIALFGALGNRKIKNHLNLYQST</sequence>
<dbReference type="InterPro" id="IPR001958">
    <property type="entry name" value="Tet-R_TetA/multi-R_MdtG-like"/>
</dbReference>
<proteinExistence type="predicted"/>
<dbReference type="Proteomes" id="UP001353858">
    <property type="component" value="Unassembled WGS sequence"/>
</dbReference>
<feature type="domain" description="Major facilitator superfamily (MFS) profile" evidence="7">
    <location>
        <begin position="4"/>
        <end position="273"/>
    </location>
</feature>
<feature type="transmembrane region" description="Helical" evidence="6">
    <location>
        <begin position="5"/>
        <end position="27"/>
    </location>
</feature>
<evidence type="ECO:0000256" key="4">
    <source>
        <dbReference type="ARBA" id="ARBA00022989"/>
    </source>
</evidence>
<protein>
    <recommendedName>
        <fullName evidence="7">Major facilitator superfamily (MFS) profile domain-containing protein</fullName>
    </recommendedName>
</protein>
<dbReference type="AlphaFoldDB" id="A0AAN7SIQ9"/>
<keyword evidence="4 6" id="KW-1133">Transmembrane helix</keyword>
<evidence type="ECO:0000259" key="7">
    <source>
        <dbReference type="PROSITE" id="PS50850"/>
    </source>
</evidence>
<accession>A0AAN7SIQ9</accession>
<reference evidence="9" key="1">
    <citation type="submission" date="2023-01" db="EMBL/GenBank/DDBJ databases">
        <title>Key to firefly adult light organ development and bioluminescence: homeobox transcription factors regulate luciferase expression and transportation to peroxisome.</title>
        <authorList>
            <person name="Fu X."/>
        </authorList>
    </citation>
    <scope>NUCLEOTIDE SEQUENCE [LARGE SCALE GENOMIC DNA]</scope>
</reference>
<dbReference type="PANTHER" id="PTHR23504">
    <property type="entry name" value="MAJOR FACILITATOR SUPERFAMILY DOMAIN-CONTAINING PROTEIN 10"/>
    <property type="match status" value="1"/>
</dbReference>
<dbReference type="SUPFAM" id="SSF103473">
    <property type="entry name" value="MFS general substrate transporter"/>
    <property type="match status" value="1"/>
</dbReference>
<keyword evidence="3 6" id="KW-0812">Transmembrane</keyword>